<name>A0AAV8YAQ2_9CUCU</name>
<feature type="region of interest" description="Disordered" evidence="1">
    <location>
        <begin position="55"/>
        <end position="75"/>
    </location>
</feature>
<evidence type="ECO:0000256" key="1">
    <source>
        <dbReference type="SAM" id="MobiDB-lite"/>
    </source>
</evidence>
<reference evidence="3" key="1">
    <citation type="journal article" date="2023" name="Insect Mol. Biol.">
        <title>Genome sequencing provides insights into the evolution of gene families encoding plant cell wall-degrading enzymes in longhorned beetles.</title>
        <authorList>
            <person name="Shin N.R."/>
            <person name="Okamura Y."/>
            <person name="Kirsch R."/>
            <person name="Pauchet Y."/>
        </authorList>
    </citation>
    <scope>NUCLEOTIDE SEQUENCE</scope>
    <source>
        <strain evidence="3">AMC_N1</strain>
    </source>
</reference>
<evidence type="ECO:0000313" key="4">
    <source>
        <dbReference type="Proteomes" id="UP001162162"/>
    </source>
</evidence>
<dbReference type="InterPro" id="IPR052709">
    <property type="entry name" value="Transposase-MT_Hybrid"/>
</dbReference>
<organism evidence="3 4">
    <name type="scientific">Aromia moschata</name>
    <dbReference type="NCBI Taxonomy" id="1265417"/>
    <lineage>
        <taxon>Eukaryota</taxon>
        <taxon>Metazoa</taxon>
        <taxon>Ecdysozoa</taxon>
        <taxon>Arthropoda</taxon>
        <taxon>Hexapoda</taxon>
        <taxon>Insecta</taxon>
        <taxon>Pterygota</taxon>
        <taxon>Neoptera</taxon>
        <taxon>Endopterygota</taxon>
        <taxon>Coleoptera</taxon>
        <taxon>Polyphaga</taxon>
        <taxon>Cucujiformia</taxon>
        <taxon>Chrysomeloidea</taxon>
        <taxon>Cerambycidae</taxon>
        <taxon>Cerambycinae</taxon>
        <taxon>Callichromatini</taxon>
        <taxon>Aromia</taxon>
    </lineage>
</organism>
<accession>A0AAV8YAQ2</accession>
<dbReference type="AlphaFoldDB" id="A0AAV8YAQ2"/>
<proteinExistence type="predicted"/>
<dbReference type="Gene3D" id="1.10.10.1450">
    <property type="match status" value="1"/>
</dbReference>
<dbReference type="InterPro" id="IPR041426">
    <property type="entry name" value="Mos1_HTH"/>
</dbReference>
<dbReference type="PANTHER" id="PTHR46060:SF1">
    <property type="entry name" value="MARINER MOS1 TRANSPOSASE-LIKE PROTEIN"/>
    <property type="match status" value="1"/>
</dbReference>
<keyword evidence="4" id="KW-1185">Reference proteome</keyword>
<gene>
    <name evidence="3" type="ORF">NQ318_004469</name>
</gene>
<feature type="domain" description="Mos1 transposase HTH" evidence="2">
    <location>
        <begin position="12"/>
        <end position="53"/>
    </location>
</feature>
<protein>
    <recommendedName>
        <fullName evidence="2">Mos1 transposase HTH domain-containing protein</fullName>
    </recommendedName>
</protein>
<dbReference type="PANTHER" id="PTHR46060">
    <property type="entry name" value="MARINER MOS1 TRANSPOSASE-LIKE PROTEIN"/>
    <property type="match status" value="1"/>
</dbReference>
<evidence type="ECO:0000259" key="2">
    <source>
        <dbReference type="Pfam" id="PF17906"/>
    </source>
</evidence>
<dbReference type="EMBL" id="JAPWTK010000132">
    <property type="protein sequence ID" value="KAJ8948681.1"/>
    <property type="molecule type" value="Genomic_DNA"/>
</dbReference>
<sequence>MLSVQMDQRFNLKFLVKLGKPFTEAYAMLKEVYGNECLYRTQVSEWFKRFKEGRETTENDLRPGQPSTSKTDENVENIDRRLRIRGLAEIIGIDKVCTKVVPKLLTPEQKESRMNICADILNNIDTDPGLLDTVTLKETILENVEAVKAKATEVVNQLTEADFQHCFRQRKSRMERCRDRRGEYIEGENYCNWLLLPIEYDFYDPKVHFTPKTKKNDFSKILEWCYPLNHSVDDWGSWSVKEAILDFFVVSELICSNSGPKIRRRADIFQREGVCECVWSPRTSERTRHRRGSGTIDQRADKNRTIGRTAVSILNYDKQICKQLKKTTIQKIQNWRLVDKYCLKS</sequence>
<evidence type="ECO:0000313" key="3">
    <source>
        <dbReference type="EMBL" id="KAJ8948681.1"/>
    </source>
</evidence>
<comment type="caution">
    <text evidence="3">The sequence shown here is derived from an EMBL/GenBank/DDBJ whole genome shotgun (WGS) entry which is preliminary data.</text>
</comment>
<dbReference type="Pfam" id="PF17906">
    <property type="entry name" value="HTH_48"/>
    <property type="match status" value="1"/>
</dbReference>
<dbReference type="Proteomes" id="UP001162162">
    <property type="component" value="Unassembled WGS sequence"/>
</dbReference>